<dbReference type="GO" id="GO:0016020">
    <property type="term" value="C:membrane"/>
    <property type="evidence" value="ECO:0007669"/>
    <property type="project" value="UniProtKB-SubCell"/>
</dbReference>
<sequence length="300" mass="32237">MAAITQNLPWFIRDPAVALVGEKCYRSLVEELHVGDVECLKYSLSKGLGLGIVVGGSIMKVPQLYIILKARSARGLSFTSYILETLSYAITLAYSFRNEFPFSTYGENLFLTLQNAIITVLIVYYPLRRAPPNTSSALVTLVAIVAGSYALYSIPTPTLSLLQLATLPLSVIGKLPQITANYTARSTGQLSAFSIVCQVAGCLARLFTTATEVGDSLLFLGFALALALNCVLGAQMWMYWDKDLEAPGADIGRASTAEKEKAWATTGSGMVDIVVSPSSPSPSQGFSSAPAGRRWSRKVD</sequence>
<dbReference type="OrthoDB" id="271506at2759"/>
<dbReference type="InterPro" id="IPR016817">
    <property type="entry name" value="MannP-dilichol_defect-1"/>
</dbReference>
<evidence type="ECO:0000256" key="8">
    <source>
        <dbReference type="PIRNR" id="PIRNR023381"/>
    </source>
</evidence>
<evidence type="ECO:0000256" key="10">
    <source>
        <dbReference type="SAM" id="Phobius"/>
    </source>
</evidence>
<dbReference type="PIRSF" id="PIRSF023381">
    <property type="entry name" value="MannP-dilichol_defect-1p"/>
    <property type="match status" value="1"/>
</dbReference>
<evidence type="ECO:0000256" key="1">
    <source>
        <dbReference type="ARBA" id="ARBA00004141"/>
    </source>
</evidence>
<evidence type="ECO:0000256" key="2">
    <source>
        <dbReference type="ARBA" id="ARBA00022448"/>
    </source>
</evidence>
<feature type="transmembrane region" description="Helical" evidence="10">
    <location>
        <begin position="108"/>
        <end position="127"/>
    </location>
</feature>
<feature type="compositionally biased region" description="Low complexity" evidence="9">
    <location>
        <begin position="276"/>
        <end position="290"/>
    </location>
</feature>
<dbReference type="Pfam" id="PF04193">
    <property type="entry name" value="PQ-loop"/>
    <property type="match status" value="2"/>
</dbReference>
<dbReference type="AlphaFoldDB" id="A0A4S4L1C3"/>
<evidence type="ECO:0000313" key="11">
    <source>
        <dbReference type="EMBL" id="THH04995.1"/>
    </source>
</evidence>
<accession>A0A4S4L1C3</accession>
<keyword evidence="2" id="KW-0813">Transport</keyword>
<evidence type="ECO:0000256" key="6">
    <source>
        <dbReference type="ARBA" id="ARBA00023136"/>
    </source>
</evidence>
<feature type="transmembrane region" description="Helical" evidence="10">
    <location>
        <begin position="187"/>
        <end position="207"/>
    </location>
</feature>
<evidence type="ECO:0000256" key="3">
    <source>
        <dbReference type="ARBA" id="ARBA00022692"/>
    </source>
</evidence>
<protein>
    <recommendedName>
        <fullName evidence="8">Mannose-P-dolichol utilization defect 1 protein homolog</fullName>
    </recommendedName>
</protein>
<dbReference type="SMART" id="SM00679">
    <property type="entry name" value="CTNS"/>
    <property type="match status" value="2"/>
</dbReference>
<dbReference type="Gene3D" id="1.20.1280.290">
    <property type="match status" value="1"/>
</dbReference>
<feature type="transmembrane region" description="Helical" evidence="10">
    <location>
        <begin position="219"/>
        <end position="240"/>
    </location>
</feature>
<dbReference type="PANTHER" id="PTHR12226:SF2">
    <property type="entry name" value="MANNOSE-P-DOLICHOL UTILIZATION DEFECT 1 PROTEIN"/>
    <property type="match status" value="1"/>
</dbReference>
<comment type="caution">
    <text evidence="11">The sequence shown here is derived from an EMBL/GenBank/DDBJ whole genome shotgun (WGS) entry which is preliminary data.</text>
</comment>
<evidence type="ECO:0000256" key="4">
    <source>
        <dbReference type="ARBA" id="ARBA00022737"/>
    </source>
</evidence>
<keyword evidence="3 8" id="KW-0812">Transmembrane</keyword>
<dbReference type="Proteomes" id="UP000308199">
    <property type="component" value="Unassembled WGS sequence"/>
</dbReference>
<keyword evidence="12" id="KW-1185">Reference proteome</keyword>
<gene>
    <name evidence="11" type="ORF">EW145_g5118</name>
</gene>
<feature type="transmembrane region" description="Helical" evidence="10">
    <location>
        <begin position="134"/>
        <end position="152"/>
    </location>
</feature>
<evidence type="ECO:0000313" key="12">
    <source>
        <dbReference type="Proteomes" id="UP000308199"/>
    </source>
</evidence>
<keyword evidence="5 8" id="KW-1133">Transmembrane helix</keyword>
<evidence type="ECO:0000256" key="9">
    <source>
        <dbReference type="SAM" id="MobiDB-lite"/>
    </source>
</evidence>
<dbReference type="InterPro" id="IPR006603">
    <property type="entry name" value="PQ-loop_rpt"/>
</dbReference>
<comment type="subcellular location">
    <subcellularLocation>
        <location evidence="1 8">Membrane</location>
        <topology evidence="1 8">Multi-pass membrane protein</topology>
    </subcellularLocation>
</comment>
<proteinExistence type="inferred from homology"/>
<keyword evidence="6 8" id="KW-0472">Membrane</keyword>
<organism evidence="11 12">
    <name type="scientific">Phellinidium pouzarii</name>
    <dbReference type="NCBI Taxonomy" id="167371"/>
    <lineage>
        <taxon>Eukaryota</taxon>
        <taxon>Fungi</taxon>
        <taxon>Dikarya</taxon>
        <taxon>Basidiomycota</taxon>
        <taxon>Agaricomycotina</taxon>
        <taxon>Agaricomycetes</taxon>
        <taxon>Hymenochaetales</taxon>
        <taxon>Hymenochaetaceae</taxon>
        <taxon>Phellinidium</taxon>
    </lineage>
</organism>
<dbReference type="FunFam" id="1.20.1280.290:FF:000006">
    <property type="entry name" value="mannose-P-dolichol utilization defect 1 protein"/>
    <property type="match status" value="1"/>
</dbReference>
<dbReference type="PANTHER" id="PTHR12226">
    <property type="entry name" value="MANNOSE-P-DOLICHOL UTILIZATION DEFECT 1 LEC35 -RELATED"/>
    <property type="match status" value="1"/>
</dbReference>
<name>A0A4S4L1C3_9AGAM</name>
<feature type="transmembrane region" description="Helical" evidence="10">
    <location>
        <begin position="75"/>
        <end position="96"/>
    </location>
</feature>
<evidence type="ECO:0000256" key="7">
    <source>
        <dbReference type="ARBA" id="ARBA00038475"/>
    </source>
</evidence>
<dbReference type="EMBL" id="SGPK01000294">
    <property type="protein sequence ID" value="THH04995.1"/>
    <property type="molecule type" value="Genomic_DNA"/>
</dbReference>
<comment type="similarity">
    <text evidence="7 8">Belongs to the MPDU1 (TC 2.A.43.3) family.</text>
</comment>
<feature type="region of interest" description="Disordered" evidence="9">
    <location>
        <begin position="274"/>
        <end position="300"/>
    </location>
</feature>
<reference evidence="11 12" key="1">
    <citation type="submission" date="2019-02" db="EMBL/GenBank/DDBJ databases">
        <title>Genome sequencing of the rare red list fungi Phellinidium pouzarii.</title>
        <authorList>
            <person name="Buettner E."/>
            <person name="Kellner H."/>
        </authorList>
    </citation>
    <scope>NUCLEOTIDE SEQUENCE [LARGE SCALE GENOMIC DNA]</scope>
    <source>
        <strain evidence="11 12">DSM 108285</strain>
    </source>
</reference>
<keyword evidence="4" id="KW-0677">Repeat</keyword>
<evidence type="ECO:0000256" key="5">
    <source>
        <dbReference type="ARBA" id="ARBA00022989"/>
    </source>
</evidence>